<gene>
    <name evidence="1" type="ORF">SVUK_LOCUS5736</name>
</gene>
<dbReference type="Proteomes" id="UP000270094">
    <property type="component" value="Unassembled WGS sequence"/>
</dbReference>
<dbReference type="AlphaFoldDB" id="A0A3P7KT61"/>
<sequence>MKLCEMILVKDAAYHCIGEIGKYGNVQFNDVSSDPYFENTHELNYDFCNFLPYQIVFSDPEIDS</sequence>
<organism evidence="1 2">
    <name type="scientific">Strongylus vulgaris</name>
    <name type="common">Blood worm</name>
    <dbReference type="NCBI Taxonomy" id="40348"/>
    <lineage>
        <taxon>Eukaryota</taxon>
        <taxon>Metazoa</taxon>
        <taxon>Ecdysozoa</taxon>
        <taxon>Nematoda</taxon>
        <taxon>Chromadorea</taxon>
        <taxon>Rhabditida</taxon>
        <taxon>Rhabditina</taxon>
        <taxon>Rhabditomorpha</taxon>
        <taxon>Strongyloidea</taxon>
        <taxon>Strongylidae</taxon>
        <taxon>Strongylus</taxon>
    </lineage>
</organism>
<dbReference type="OrthoDB" id="10264220at2759"/>
<evidence type="ECO:0000313" key="2">
    <source>
        <dbReference type="Proteomes" id="UP000270094"/>
    </source>
</evidence>
<name>A0A3P7KT61_STRVU</name>
<evidence type="ECO:0000313" key="1">
    <source>
        <dbReference type="EMBL" id="VDM70738.1"/>
    </source>
</evidence>
<protein>
    <submittedName>
        <fullName evidence="1">Uncharacterized protein</fullName>
    </submittedName>
</protein>
<proteinExistence type="predicted"/>
<accession>A0A3P7KT61</accession>
<reference evidence="1 2" key="1">
    <citation type="submission" date="2018-11" db="EMBL/GenBank/DDBJ databases">
        <authorList>
            <consortium name="Pathogen Informatics"/>
        </authorList>
    </citation>
    <scope>NUCLEOTIDE SEQUENCE [LARGE SCALE GENOMIC DNA]</scope>
</reference>
<dbReference type="EMBL" id="UYYB01017345">
    <property type="protein sequence ID" value="VDM70738.1"/>
    <property type="molecule type" value="Genomic_DNA"/>
</dbReference>
<keyword evidence="2" id="KW-1185">Reference proteome</keyword>